<accession>A0A835HRV5</accession>
<dbReference type="OrthoDB" id="443318at2759"/>
<dbReference type="Gene3D" id="3.40.50.1820">
    <property type="entry name" value="alpha/beta hydrolase"/>
    <property type="match status" value="1"/>
</dbReference>
<dbReference type="AlphaFoldDB" id="A0A835HRV5"/>
<organism evidence="4 5">
    <name type="scientific">Coptis chinensis</name>
    <dbReference type="NCBI Taxonomy" id="261450"/>
    <lineage>
        <taxon>Eukaryota</taxon>
        <taxon>Viridiplantae</taxon>
        <taxon>Streptophyta</taxon>
        <taxon>Embryophyta</taxon>
        <taxon>Tracheophyta</taxon>
        <taxon>Spermatophyta</taxon>
        <taxon>Magnoliopsida</taxon>
        <taxon>Ranunculales</taxon>
        <taxon>Ranunculaceae</taxon>
        <taxon>Coptidoideae</taxon>
        <taxon>Coptis</taxon>
    </lineage>
</organism>
<dbReference type="PROSITE" id="PS51184">
    <property type="entry name" value="JMJC"/>
    <property type="match status" value="1"/>
</dbReference>
<comment type="similarity">
    <text evidence="1">Belongs to the peptidase S10 family.</text>
</comment>
<dbReference type="GO" id="GO:0004185">
    <property type="term" value="F:serine-type carboxypeptidase activity"/>
    <property type="evidence" value="ECO:0007669"/>
    <property type="project" value="InterPro"/>
</dbReference>
<evidence type="ECO:0000313" key="4">
    <source>
        <dbReference type="EMBL" id="KAF9604636.1"/>
    </source>
</evidence>
<keyword evidence="5" id="KW-1185">Reference proteome</keyword>
<proteinExistence type="inferred from homology"/>
<dbReference type="InterPro" id="IPR001563">
    <property type="entry name" value="Peptidase_S10"/>
</dbReference>
<dbReference type="SUPFAM" id="SSF53474">
    <property type="entry name" value="alpha/beta-Hydrolases"/>
    <property type="match status" value="1"/>
</dbReference>
<name>A0A835HRV5_9MAGN</name>
<evidence type="ECO:0000259" key="3">
    <source>
        <dbReference type="PROSITE" id="PS51184"/>
    </source>
</evidence>
<feature type="non-terminal residue" evidence="4">
    <location>
        <position position="214"/>
    </location>
</feature>
<dbReference type="SUPFAM" id="SSF51197">
    <property type="entry name" value="Clavaminate synthase-like"/>
    <property type="match status" value="1"/>
</dbReference>
<dbReference type="Gene3D" id="2.60.120.650">
    <property type="entry name" value="Cupin"/>
    <property type="match status" value="1"/>
</dbReference>
<dbReference type="Pfam" id="PF00450">
    <property type="entry name" value="Peptidase_S10"/>
    <property type="match status" value="1"/>
</dbReference>
<dbReference type="Proteomes" id="UP000631114">
    <property type="component" value="Unassembled WGS sequence"/>
</dbReference>
<dbReference type="PANTHER" id="PTHR11802:SF32">
    <property type="entry name" value="SERINE CARBOXYPEPTIDASE-LIKE 29"/>
    <property type="match status" value="1"/>
</dbReference>
<sequence>MFIADDSLVFLLKWFERFPQYKGRDFYITAKSYAGHYIPHLCPSHYEVSIAYGAKPINLKGYMVGNALTDNFNDQLGRSEFLWSTGLISDETYKLRNIFCSHSSFVHSPENCSTDSGGSRNMLEKQSGEPSVENIGGWLRSLLRRLRFFMEPIWKLDFLEHVKDHHFYSMNYMHFGDPKIWYGVPGEDVVKLEVAMRKHLPDLFQEQPDLLHKL</sequence>
<dbReference type="GO" id="GO:0005773">
    <property type="term" value="C:vacuole"/>
    <property type="evidence" value="ECO:0007669"/>
    <property type="project" value="TreeGrafter"/>
</dbReference>
<protein>
    <recommendedName>
        <fullName evidence="3">JmjC domain-containing protein</fullName>
    </recommendedName>
</protein>
<comment type="caution">
    <text evidence="4">The sequence shown here is derived from an EMBL/GenBank/DDBJ whole genome shotgun (WGS) entry which is preliminary data.</text>
</comment>
<feature type="compositionally biased region" description="Polar residues" evidence="2">
    <location>
        <begin position="109"/>
        <end position="119"/>
    </location>
</feature>
<dbReference type="InterPro" id="IPR029058">
    <property type="entry name" value="AB_hydrolase_fold"/>
</dbReference>
<dbReference type="PANTHER" id="PTHR11802">
    <property type="entry name" value="SERINE PROTEASE FAMILY S10 SERINE CARBOXYPEPTIDASE"/>
    <property type="match status" value="1"/>
</dbReference>
<gene>
    <name evidence="4" type="ORF">IFM89_008963</name>
</gene>
<dbReference type="InterPro" id="IPR003347">
    <property type="entry name" value="JmjC_dom"/>
</dbReference>
<dbReference type="Pfam" id="PF02373">
    <property type="entry name" value="JmjC"/>
    <property type="match status" value="1"/>
</dbReference>
<feature type="region of interest" description="Disordered" evidence="2">
    <location>
        <begin position="109"/>
        <end position="130"/>
    </location>
</feature>
<dbReference type="GO" id="GO:0006508">
    <property type="term" value="P:proteolysis"/>
    <property type="evidence" value="ECO:0007669"/>
    <property type="project" value="InterPro"/>
</dbReference>
<evidence type="ECO:0000313" key="5">
    <source>
        <dbReference type="Proteomes" id="UP000631114"/>
    </source>
</evidence>
<evidence type="ECO:0000256" key="2">
    <source>
        <dbReference type="SAM" id="MobiDB-lite"/>
    </source>
</evidence>
<dbReference type="EMBL" id="JADFTS010000005">
    <property type="protein sequence ID" value="KAF9604636.1"/>
    <property type="molecule type" value="Genomic_DNA"/>
</dbReference>
<reference evidence="4 5" key="1">
    <citation type="submission" date="2020-10" db="EMBL/GenBank/DDBJ databases">
        <title>The Coptis chinensis genome and diversification of protoberbering-type alkaloids.</title>
        <authorList>
            <person name="Wang B."/>
            <person name="Shu S."/>
            <person name="Song C."/>
            <person name="Liu Y."/>
        </authorList>
    </citation>
    <scope>NUCLEOTIDE SEQUENCE [LARGE SCALE GENOMIC DNA]</scope>
    <source>
        <strain evidence="4">HL-2020</strain>
        <tissue evidence="4">Leaf</tissue>
    </source>
</reference>
<evidence type="ECO:0000256" key="1">
    <source>
        <dbReference type="ARBA" id="ARBA00009431"/>
    </source>
</evidence>
<feature type="domain" description="JmjC" evidence="3">
    <location>
        <begin position="118"/>
        <end position="214"/>
    </location>
</feature>